<organism evidence="2 3">
    <name type="scientific">Collybiopsis luxurians FD-317 M1</name>
    <dbReference type="NCBI Taxonomy" id="944289"/>
    <lineage>
        <taxon>Eukaryota</taxon>
        <taxon>Fungi</taxon>
        <taxon>Dikarya</taxon>
        <taxon>Basidiomycota</taxon>
        <taxon>Agaricomycotina</taxon>
        <taxon>Agaricomycetes</taxon>
        <taxon>Agaricomycetidae</taxon>
        <taxon>Agaricales</taxon>
        <taxon>Marasmiineae</taxon>
        <taxon>Omphalotaceae</taxon>
        <taxon>Collybiopsis</taxon>
        <taxon>Collybiopsis luxurians</taxon>
    </lineage>
</organism>
<feature type="region of interest" description="Disordered" evidence="1">
    <location>
        <begin position="279"/>
        <end position="323"/>
    </location>
</feature>
<sequence length="393" mass="43615">MSHIQEHYKELLEDTVYLGNPHPFPVSCQWYELDRMKRYCWSSPLSDQTPSPLFLTIVGRMSANLNNTGIFGGWTVRSQFKPQRARRTFLLGAPLAGTLREHWPTAVSHLKKIQNQATTNSTDVRYLFLDDDSSPLNSVIRIGSGVFRDLAPHEALDENLVAAIPSSKKEDSEWLKISQTKALCDLVAFAEDGSSIPLRRIRSAISGSLVKVTFSLRCWRYSRSDPFSFAADVSRIDIIQPASEHNTLTPFVFSNITSVDNLHNGFSFCPEPMASQLNSVTMQKQQPHISSPTAKANDNSGTPSSPEKMSDITPPAPTENDATMTKSSCEIVIHNDTDHTAETSQKSLLLNSPEAPQPQYQHEQKHIPNVSSSAADIPLPTAAEFQAKETFCV</sequence>
<keyword evidence="3" id="KW-1185">Reference proteome</keyword>
<dbReference type="Proteomes" id="UP000053593">
    <property type="component" value="Unassembled WGS sequence"/>
</dbReference>
<evidence type="ECO:0000313" key="3">
    <source>
        <dbReference type="Proteomes" id="UP000053593"/>
    </source>
</evidence>
<proteinExistence type="predicted"/>
<evidence type="ECO:0000256" key="1">
    <source>
        <dbReference type="SAM" id="MobiDB-lite"/>
    </source>
</evidence>
<gene>
    <name evidence="2" type="ORF">GYMLUDRAFT_57629</name>
</gene>
<name>A0A0D0C5L6_9AGAR</name>
<feature type="compositionally biased region" description="Polar residues" evidence="1">
    <location>
        <begin position="279"/>
        <end position="307"/>
    </location>
</feature>
<dbReference type="HOGENOM" id="CLU_702182_0_0_1"/>
<dbReference type="AlphaFoldDB" id="A0A0D0C5L6"/>
<protein>
    <submittedName>
        <fullName evidence="2">Unplaced genomic scaffold GYMLUscaffold_16, whole genome shotgun sequence</fullName>
    </submittedName>
</protein>
<reference evidence="2 3" key="1">
    <citation type="submission" date="2014-04" db="EMBL/GenBank/DDBJ databases">
        <title>Evolutionary Origins and Diversification of the Mycorrhizal Mutualists.</title>
        <authorList>
            <consortium name="DOE Joint Genome Institute"/>
            <consortium name="Mycorrhizal Genomics Consortium"/>
            <person name="Kohler A."/>
            <person name="Kuo A."/>
            <person name="Nagy L.G."/>
            <person name="Floudas D."/>
            <person name="Copeland A."/>
            <person name="Barry K.W."/>
            <person name="Cichocki N."/>
            <person name="Veneault-Fourrey C."/>
            <person name="LaButti K."/>
            <person name="Lindquist E.A."/>
            <person name="Lipzen A."/>
            <person name="Lundell T."/>
            <person name="Morin E."/>
            <person name="Murat C."/>
            <person name="Riley R."/>
            <person name="Ohm R."/>
            <person name="Sun H."/>
            <person name="Tunlid A."/>
            <person name="Henrissat B."/>
            <person name="Grigoriev I.V."/>
            <person name="Hibbett D.S."/>
            <person name="Martin F."/>
        </authorList>
    </citation>
    <scope>NUCLEOTIDE SEQUENCE [LARGE SCALE GENOMIC DNA]</scope>
    <source>
        <strain evidence="2 3">FD-317 M1</strain>
    </source>
</reference>
<dbReference type="OrthoDB" id="2850675at2759"/>
<accession>A0A0D0C5L6</accession>
<dbReference type="EMBL" id="KN834764">
    <property type="protein sequence ID" value="KIK63421.1"/>
    <property type="molecule type" value="Genomic_DNA"/>
</dbReference>
<evidence type="ECO:0000313" key="2">
    <source>
        <dbReference type="EMBL" id="KIK63421.1"/>
    </source>
</evidence>